<dbReference type="PANTHER" id="PTHR34135:SF2">
    <property type="entry name" value="LYSOZYME"/>
    <property type="match status" value="1"/>
</dbReference>
<evidence type="ECO:0000256" key="2">
    <source>
        <dbReference type="ARBA" id="ARBA00022801"/>
    </source>
</evidence>
<dbReference type="InterPro" id="IPR008270">
    <property type="entry name" value="Glyco_hydro_25_AS"/>
</dbReference>
<dbReference type="GO" id="GO:0003796">
    <property type="term" value="F:lysozyme activity"/>
    <property type="evidence" value="ECO:0007669"/>
    <property type="project" value="UniProtKB-EC"/>
</dbReference>
<evidence type="ECO:0000313" key="5">
    <source>
        <dbReference type="EMBL" id="OOM57731.1"/>
    </source>
</evidence>
<dbReference type="GO" id="GO:0009253">
    <property type="term" value="P:peptidoglycan catabolic process"/>
    <property type="evidence" value="ECO:0007669"/>
    <property type="project" value="InterPro"/>
</dbReference>
<comment type="similarity">
    <text evidence="1 4">Belongs to the glycosyl hydrolase 25 family.</text>
</comment>
<dbReference type="EMBL" id="LZZI01000110">
    <property type="protein sequence ID" value="OOM57731.1"/>
    <property type="molecule type" value="Genomic_DNA"/>
</dbReference>
<dbReference type="GO" id="GO:0016052">
    <property type="term" value="P:carbohydrate catabolic process"/>
    <property type="evidence" value="ECO:0007669"/>
    <property type="project" value="TreeGrafter"/>
</dbReference>
<dbReference type="EC" id="3.2.1.17" evidence="4"/>
<evidence type="ECO:0000256" key="4">
    <source>
        <dbReference type="RuleBase" id="RU361176"/>
    </source>
</evidence>
<dbReference type="PANTHER" id="PTHR34135">
    <property type="entry name" value="LYSOZYME"/>
    <property type="match status" value="1"/>
</dbReference>
<dbReference type="SMART" id="SM00641">
    <property type="entry name" value="Glyco_25"/>
    <property type="match status" value="1"/>
</dbReference>
<dbReference type="InterPro" id="IPR002053">
    <property type="entry name" value="Glyco_hydro_25"/>
</dbReference>
<dbReference type="PROSITE" id="PS00953">
    <property type="entry name" value="GLYCOSYL_HYDROL_F25_1"/>
    <property type="match status" value="1"/>
</dbReference>
<dbReference type="CDD" id="cd06525">
    <property type="entry name" value="GH25_Lyc-like"/>
    <property type="match status" value="1"/>
</dbReference>
<dbReference type="AlphaFoldDB" id="A0A1S8RWZ2"/>
<evidence type="ECO:0000313" key="6">
    <source>
        <dbReference type="Proteomes" id="UP000190973"/>
    </source>
</evidence>
<dbReference type="InterPro" id="IPR018077">
    <property type="entry name" value="Glyco_hydro_fam25_subgr"/>
</dbReference>
<gene>
    <name evidence="5" type="primary">lyc_3</name>
    <name evidence="5" type="ORF">CLBCK_41420</name>
</gene>
<accession>A0A1S8RWZ2</accession>
<sequence>MKKDKIHRKILEILNNIYKKLILKSSIIIDELKTLTEMICSLHTVKFIILTDYYKGSISKSKCFYYIKINNKGSVVERMVYMKGIDVSNHNGSINFGQVKDSGIEAVYIKATEGTTFKDRCLEVNYSNAHCEGLKTGFYHFLVGTSEPETQANSFYNAIKDKANDLIPMLDVESNFDGLMDFILRFIAKFKEISNMQIGIYTYTSFTDNLDDRIASYPLWEANYNNNPWKLNSNFFANRVGHQYSETGCVNGIDTDCDMNEFNDGIINKTNGYVRTNYLPIGYRGDGSFAGVDMEYVQEYFEDIRIYANSNENGIWVETQNLPMSKCLELKDTLGSWFCDIK</sequence>
<organism evidence="5 6">
    <name type="scientific">Clostridium beijerinckii</name>
    <name type="common">Clostridium MP</name>
    <dbReference type="NCBI Taxonomy" id="1520"/>
    <lineage>
        <taxon>Bacteria</taxon>
        <taxon>Bacillati</taxon>
        <taxon>Bacillota</taxon>
        <taxon>Clostridia</taxon>
        <taxon>Eubacteriales</taxon>
        <taxon>Clostridiaceae</taxon>
        <taxon>Clostridium</taxon>
    </lineage>
</organism>
<comment type="caution">
    <text evidence="5">The sequence shown here is derived from an EMBL/GenBank/DDBJ whole genome shotgun (WGS) entry which is preliminary data.</text>
</comment>
<reference evidence="5 6" key="1">
    <citation type="submission" date="2016-05" db="EMBL/GenBank/DDBJ databases">
        <title>Microbial solvent formation.</title>
        <authorList>
            <person name="Poehlein A."/>
            <person name="Montoya Solano J.D."/>
            <person name="Flitsch S."/>
            <person name="Krabben P."/>
            <person name="Duerre P."/>
            <person name="Daniel R."/>
        </authorList>
    </citation>
    <scope>NUCLEOTIDE SEQUENCE [LARGE SCALE GENOMIC DNA]</scope>
    <source>
        <strain evidence="5 6">DSM 53</strain>
    </source>
</reference>
<name>A0A1S8RWZ2_CLOBE</name>
<dbReference type="Proteomes" id="UP000190973">
    <property type="component" value="Unassembled WGS sequence"/>
</dbReference>
<protein>
    <recommendedName>
        <fullName evidence="4">Lysozyme</fullName>
        <ecNumber evidence="4">3.2.1.17</ecNumber>
    </recommendedName>
</protein>
<comment type="catalytic activity">
    <reaction evidence="4">
        <text>Hydrolysis of (1-&gt;4)-beta-linkages between N-acetylmuramic acid and N-acetyl-D-glucosamine residues in a peptidoglycan and between N-acetyl-D-glucosamine residues in chitodextrins.</text>
        <dbReference type="EC" id="3.2.1.17"/>
    </reaction>
</comment>
<keyword evidence="2 4" id="KW-0378">Hydrolase</keyword>
<dbReference type="PROSITE" id="PS51904">
    <property type="entry name" value="GLYCOSYL_HYDROL_F25_2"/>
    <property type="match status" value="1"/>
</dbReference>
<keyword evidence="3 4" id="KW-0326">Glycosidase</keyword>
<dbReference type="SUPFAM" id="SSF51445">
    <property type="entry name" value="(Trans)glycosidases"/>
    <property type="match status" value="1"/>
</dbReference>
<evidence type="ECO:0000256" key="3">
    <source>
        <dbReference type="ARBA" id="ARBA00023295"/>
    </source>
</evidence>
<dbReference type="Pfam" id="PF01183">
    <property type="entry name" value="Glyco_hydro_25"/>
    <property type="match status" value="1"/>
</dbReference>
<dbReference type="Gene3D" id="3.20.20.80">
    <property type="entry name" value="Glycosidases"/>
    <property type="match status" value="1"/>
</dbReference>
<proteinExistence type="inferred from homology"/>
<dbReference type="GO" id="GO:0016998">
    <property type="term" value="P:cell wall macromolecule catabolic process"/>
    <property type="evidence" value="ECO:0007669"/>
    <property type="project" value="InterPro"/>
</dbReference>
<evidence type="ECO:0000256" key="1">
    <source>
        <dbReference type="ARBA" id="ARBA00010646"/>
    </source>
</evidence>
<dbReference type="InterPro" id="IPR017853">
    <property type="entry name" value="GH"/>
</dbReference>